<gene>
    <name evidence="2" type="ORF">MYMAC_000117</name>
</gene>
<evidence type="ECO:0000313" key="2">
    <source>
        <dbReference type="EMBL" id="ATB44546.1"/>
    </source>
</evidence>
<keyword evidence="3" id="KW-1185">Reference proteome</keyword>
<dbReference type="Proteomes" id="UP000217343">
    <property type="component" value="Chromosome"/>
</dbReference>
<accession>A0A250JN56</accession>
<name>A0A250JN56_9BACT</name>
<dbReference type="SUPFAM" id="SSF56112">
    <property type="entry name" value="Protein kinase-like (PK-like)"/>
    <property type="match status" value="1"/>
</dbReference>
<dbReference type="GO" id="GO:0016740">
    <property type="term" value="F:transferase activity"/>
    <property type="evidence" value="ECO:0007669"/>
    <property type="project" value="UniProtKB-KW"/>
</dbReference>
<dbReference type="Pfam" id="PF01636">
    <property type="entry name" value="APH"/>
    <property type="match status" value="1"/>
</dbReference>
<dbReference type="KEGG" id="mmas:MYMAC_000117"/>
<organism evidence="2 3">
    <name type="scientific">Corallococcus macrosporus DSM 14697</name>
    <dbReference type="NCBI Taxonomy" id="1189310"/>
    <lineage>
        <taxon>Bacteria</taxon>
        <taxon>Pseudomonadati</taxon>
        <taxon>Myxococcota</taxon>
        <taxon>Myxococcia</taxon>
        <taxon>Myxococcales</taxon>
        <taxon>Cystobacterineae</taxon>
        <taxon>Myxococcaceae</taxon>
        <taxon>Corallococcus</taxon>
    </lineage>
</organism>
<dbReference type="Gene3D" id="3.90.1200.10">
    <property type="match status" value="1"/>
</dbReference>
<evidence type="ECO:0000313" key="3">
    <source>
        <dbReference type="Proteomes" id="UP000217343"/>
    </source>
</evidence>
<dbReference type="Gene3D" id="3.30.200.20">
    <property type="entry name" value="Phosphorylase Kinase, domain 1"/>
    <property type="match status" value="1"/>
</dbReference>
<proteinExistence type="predicted"/>
<dbReference type="PANTHER" id="PTHR21310:SF15">
    <property type="entry name" value="AMINOGLYCOSIDE PHOSPHOTRANSFERASE DOMAIN-CONTAINING PROTEIN"/>
    <property type="match status" value="1"/>
</dbReference>
<feature type="domain" description="Aminoglycoside phosphotransferase" evidence="1">
    <location>
        <begin position="34"/>
        <end position="249"/>
    </location>
</feature>
<dbReference type="PANTHER" id="PTHR21310">
    <property type="entry name" value="AMINOGLYCOSIDE PHOSPHOTRANSFERASE-RELATED-RELATED"/>
    <property type="match status" value="1"/>
</dbReference>
<dbReference type="OrthoDB" id="3806873at2"/>
<dbReference type="InterPro" id="IPR002575">
    <property type="entry name" value="Aminoglycoside_PTrfase"/>
</dbReference>
<dbReference type="InterPro" id="IPR051678">
    <property type="entry name" value="AGP_Transferase"/>
</dbReference>
<dbReference type="EMBL" id="CP022203">
    <property type="protein sequence ID" value="ATB44546.1"/>
    <property type="molecule type" value="Genomic_DNA"/>
</dbReference>
<keyword evidence="2" id="KW-0808">Transferase</keyword>
<dbReference type="AlphaFoldDB" id="A0A250JN56"/>
<dbReference type="RefSeq" id="WP_095956630.1">
    <property type="nucleotide sequence ID" value="NZ_CP022203.1"/>
</dbReference>
<protein>
    <submittedName>
        <fullName evidence="2">Aminoglycoside phosphotransferase</fullName>
    </submittedName>
</protein>
<evidence type="ECO:0000259" key="1">
    <source>
        <dbReference type="Pfam" id="PF01636"/>
    </source>
</evidence>
<dbReference type="InterPro" id="IPR011009">
    <property type="entry name" value="Kinase-like_dom_sf"/>
</dbReference>
<reference evidence="2 3" key="1">
    <citation type="submission" date="2017-06" db="EMBL/GenBank/DDBJ databases">
        <title>Sequencing and comparative analysis of myxobacterial genomes.</title>
        <authorList>
            <person name="Rupp O."/>
            <person name="Goesmann A."/>
            <person name="Sogaard-Andersen L."/>
        </authorList>
    </citation>
    <scope>NUCLEOTIDE SEQUENCE [LARGE SCALE GENOMIC DNA]</scope>
    <source>
        <strain evidence="2 3">DSM 14697</strain>
    </source>
</reference>
<sequence length="309" mass="33343">MSHDEEQPSPALTDAEAAERIHARFPALATARVVRLGEGMDHQAFEVAGRHVFRFPRSDAAAGHLEWEARLTAWLAPRLPLPIPVYHFLAPSTSDLVVGFGGYEKLPGTPALLVEPGRLDLPDLGRRLGAFLGALHALDTAAADALGVPGDDDPELEAWSAAALEDLHLAVEHGHVEPHRATDWKRRLTERPPRGRDAPRLLHGDFAAEHVLVDVHGAPTGVIDWSDACVGDPARDFAGLLHWGGAPMLTSALETYGSVSPAVVSRARWFAACRAVADIAFGQTQRRPEYLVAGQRALTGLEEHLSFGD</sequence>